<dbReference type="EMBL" id="FONW01000005">
    <property type="protein sequence ID" value="SFF36820.1"/>
    <property type="molecule type" value="Genomic_DNA"/>
</dbReference>
<dbReference type="HAMAP" id="MF_00082">
    <property type="entry name" value="ArgB"/>
    <property type="match status" value="1"/>
</dbReference>
<evidence type="ECO:0000256" key="6">
    <source>
        <dbReference type="ARBA" id="ARBA00022777"/>
    </source>
</evidence>
<dbReference type="PANTHER" id="PTHR23342:SF0">
    <property type="entry name" value="N-ACETYLGLUTAMATE SYNTHASE, MITOCHONDRIAL"/>
    <property type="match status" value="1"/>
</dbReference>
<protein>
    <recommendedName>
        <fullName evidence="9">Acetylglutamate kinase</fullName>
        <ecNumber evidence="9">2.7.2.8</ecNumber>
    </recommendedName>
    <alternativeName>
        <fullName evidence="9">N-acetyl-L-glutamate 5-phosphotransferase</fullName>
    </alternativeName>
    <alternativeName>
        <fullName evidence="9">NAG kinase</fullName>
        <shortName evidence="9">NAGK</shortName>
    </alternativeName>
</protein>
<gene>
    <name evidence="9" type="primary">argB</name>
    <name evidence="11" type="ORF">SAMN05216283_10599</name>
</gene>
<reference evidence="11 12" key="1">
    <citation type="submission" date="2016-10" db="EMBL/GenBank/DDBJ databases">
        <authorList>
            <person name="de Groot N.N."/>
        </authorList>
    </citation>
    <scope>NUCLEOTIDE SEQUENCE [LARGE SCALE GENOMIC DNA]</scope>
    <source>
        <strain evidence="11 12">CGMCC 1.9156</strain>
    </source>
</reference>
<keyword evidence="9" id="KW-0963">Cytoplasm</keyword>
<evidence type="ECO:0000313" key="11">
    <source>
        <dbReference type="EMBL" id="SFF36820.1"/>
    </source>
</evidence>
<dbReference type="InterPro" id="IPR037528">
    <property type="entry name" value="ArgB"/>
</dbReference>
<dbReference type="Gene3D" id="3.40.1160.10">
    <property type="entry name" value="Acetylglutamate kinase-like"/>
    <property type="match status" value="1"/>
</dbReference>
<dbReference type="InterPro" id="IPR004662">
    <property type="entry name" value="AcgluKinase_fam"/>
</dbReference>
<dbReference type="CDD" id="cd04238">
    <property type="entry name" value="AAK_NAGK-like"/>
    <property type="match status" value="1"/>
</dbReference>
<dbReference type="PANTHER" id="PTHR23342">
    <property type="entry name" value="N-ACETYLGLUTAMATE SYNTHASE"/>
    <property type="match status" value="1"/>
</dbReference>
<comment type="subcellular location">
    <subcellularLocation>
        <location evidence="9">Cytoplasm</location>
    </subcellularLocation>
</comment>
<feature type="site" description="Transition state stabilizer" evidence="9">
    <location>
        <position position="234"/>
    </location>
</feature>
<dbReference type="GO" id="GO:0003991">
    <property type="term" value="F:acetylglutamate kinase activity"/>
    <property type="evidence" value="ECO:0007669"/>
    <property type="project" value="UniProtKB-UniRule"/>
</dbReference>
<dbReference type="NCBIfam" id="TIGR00761">
    <property type="entry name" value="argB"/>
    <property type="match status" value="1"/>
</dbReference>
<sequence length="267" mass="28548">MTALMKRELMSKQKLTIVKVGGKVVEEAASLADLLGRFSALDGLKVLVHGGGRSATAMAERLGIETQMVEGRRITDQSMLEVVTMVYGGLVNKNIVAQLQALGLNAIGLTGADLNYMQAVKRPVKTIDYGFVGDIVQVNVDELNLLLEKQVIPVLAPLSHDKQGSMLNVNADTIAAEAAVAFSEHFEVELVYCFEKSGVLEDADDDASVLSSLTYETFKGLQESGAIHAGMIPKLDNSFNAIKRGVSTVRITNIPGLQEGGTSLLAE</sequence>
<dbReference type="UniPathway" id="UPA00068">
    <property type="reaction ID" value="UER00107"/>
</dbReference>
<dbReference type="GO" id="GO:0005524">
    <property type="term" value="F:ATP binding"/>
    <property type="evidence" value="ECO:0007669"/>
    <property type="project" value="UniProtKB-UniRule"/>
</dbReference>
<comment type="pathway">
    <text evidence="1 9">Amino-acid biosynthesis; L-arginine biosynthesis; N(2)-acetyl-L-ornithine from L-glutamate: step 2/4.</text>
</comment>
<dbReference type="GO" id="GO:0042450">
    <property type="term" value="P:L-arginine biosynthetic process via ornithine"/>
    <property type="evidence" value="ECO:0007669"/>
    <property type="project" value="UniProtKB-UniRule"/>
</dbReference>
<organism evidence="11 12">
    <name type="scientific">Sunxiuqinia elliptica</name>
    <dbReference type="NCBI Taxonomy" id="655355"/>
    <lineage>
        <taxon>Bacteria</taxon>
        <taxon>Pseudomonadati</taxon>
        <taxon>Bacteroidota</taxon>
        <taxon>Bacteroidia</taxon>
        <taxon>Marinilabiliales</taxon>
        <taxon>Prolixibacteraceae</taxon>
        <taxon>Sunxiuqinia</taxon>
    </lineage>
</organism>
<keyword evidence="6 9" id="KW-0418">Kinase</keyword>
<comment type="function">
    <text evidence="9">Catalyzes the ATP-dependent phosphorylation of N-acetyl-L-glutamate.</text>
</comment>
<evidence type="ECO:0000256" key="5">
    <source>
        <dbReference type="ARBA" id="ARBA00022741"/>
    </source>
</evidence>
<dbReference type="InterPro" id="IPR001048">
    <property type="entry name" value="Asp/Glu/Uridylate_kinase"/>
</dbReference>
<dbReference type="Proteomes" id="UP000198964">
    <property type="component" value="Unassembled WGS sequence"/>
</dbReference>
<keyword evidence="4 9" id="KW-0808">Transferase</keyword>
<name>A0A1I2I5C7_9BACT</name>
<dbReference type="GO" id="GO:0005737">
    <property type="term" value="C:cytoplasm"/>
    <property type="evidence" value="ECO:0007669"/>
    <property type="project" value="UniProtKB-SubCell"/>
</dbReference>
<dbReference type="PIRSF" id="PIRSF000728">
    <property type="entry name" value="NAGK"/>
    <property type="match status" value="1"/>
</dbReference>
<dbReference type="InterPro" id="IPR036393">
    <property type="entry name" value="AceGlu_kinase-like_sf"/>
</dbReference>
<proteinExistence type="inferred from homology"/>
<keyword evidence="12" id="KW-1185">Reference proteome</keyword>
<dbReference type="Pfam" id="PF00696">
    <property type="entry name" value="AA_kinase"/>
    <property type="match status" value="1"/>
</dbReference>
<feature type="binding site" evidence="9">
    <location>
        <position position="73"/>
    </location>
    <ligand>
        <name>substrate</name>
    </ligand>
</feature>
<comment type="catalytic activity">
    <reaction evidence="8 9">
        <text>N-acetyl-L-glutamate + ATP = N-acetyl-L-glutamyl 5-phosphate + ADP</text>
        <dbReference type="Rhea" id="RHEA:14629"/>
        <dbReference type="ChEBI" id="CHEBI:30616"/>
        <dbReference type="ChEBI" id="CHEBI:44337"/>
        <dbReference type="ChEBI" id="CHEBI:57936"/>
        <dbReference type="ChEBI" id="CHEBI:456216"/>
        <dbReference type="EC" id="2.7.2.8"/>
    </reaction>
</comment>
<dbReference type="STRING" id="655355.SAMN05216283_10599"/>
<dbReference type="AlphaFoldDB" id="A0A1I2I5C7"/>
<feature type="domain" description="Aspartate/glutamate/uridylate kinase" evidence="10">
    <location>
        <begin position="14"/>
        <end position="253"/>
    </location>
</feature>
<feature type="site" description="Transition state stabilizer" evidence="9">
    <location>
        <position position="19"/>
    </location>
</feature>
<keyword evidence="7 9" id="KW-0067">ATP-binding</keyword>
<accession>A0A1I2I5C7</accession>
<evidence type="ECO:0000256" key="4">
    <source>
        <dbReference type="ARBA" id="ARBA00022679"/>
    </source>
</evidence>
<keyword evidence="5 9" id="KW-0547">Nucleotide-binding</keyword>
<evidence type="ECO:0000256" key="9">
    <source>
        <dbReference type="HAMAP-Rule" id="MF_00082"/>
    </source>
</evidence>
<feature type="binding site" evidence="9">
    <location>
        <position position="168"/>
    </location>
    <ligand>
        <name>substrate</name>
    </ligand>
</feature>
<dbReference type="EC" id="2.7.2.8" evidence="9"/>
<keyword evidence="3 9" id="KW-0028">Amino-acid biosynthesis</keyword>
<feature type="binding site" evidence="9">
    <location>
        <begin position="51"/>
        <end position="52"/>
    </location>
    <ligand>
        <name>substrate</name>
    </ligand>
</feature>
<evidence type="ECO:0000256" key="2">
    <source>
        <dbReference type="ARBA" id="ARBA00022571"/>
    </source>
</evidence>
<evidence type="ECO:0000256" key="7">
    <source>
        <dbReference type="ARBA" id="ARBA00022840"/>
    </source>
</evidence>
<dbReference type="SUPFAM" id="SSF53633">
    <property type="entry name" value="Carbamate kinase-like"/>
    <property type="match status" value="1"/>
</dbReference>
<evidence type="ECO:0000256" key="3">
    <source>
        <dbReference type="ARBA" id="ARBA00022605"/>
    </source>
</evidence>
<evidence type="ECO:0000256" key="1">
    <source>
        <dbReference type="ARBA" id="ARBA00004828"/>
    </source>
</evidence>
<evidence type="ECO:0000256" key="8">
    <source>
        <dbReference type="ARBA" id="ARBA00048141"/>
    </source>
</evidence>
<evidence type="ECO:0000313" key="12">
    <source>
        <dbReference type="Proteomes" id="UP000198964"/>
    </source>
</evidence>
<comment type="similarity">
    <text evidence="9">Belongs to the acetylglutamate kinase family. ArgB subfamily.</text>
</comment>
<keyword evidence="2 9" id="KW-0055">Arginine biosynthesis</keyword>
<evidence type="ECO:0000259" key="10">
    <source>
        <dbReference type="Pfam" id="PF00696"/>
    </source>
</evidence>